<dbReference type="Gene3D" id="2.60.120.10">
    <property type="entry name" value="Jelly Rolls"/>
    <property type="match status" value="1"/>
</dbReference>
<dbReference type="STRING" id="947013.SAMN04488109_5526"/>
<dbReference type="AlphaFoldDB" id="A0A1M5VZJ2"/>
<dbReference type="InterPro" id="IPR013096">
    <property type="entry name" value="Cupin_2"/>
</dbReference>
<accession>A0A1M5VZJ2</accession>
<dbReference type="PANTHER" id="PTHR36440:SF1">
    <property type="entry name" value="PUTATIVE (AFU_ORTHOLOGUE AFUA_8G07350)-RELATED"/>
    <property type="match status" value="1"/>
</dbReference>
<dbReference type="OrthoDB" id="72027at2"/>
<dbReference type="PANTHER" id="PTHR36440">
    <property type="entry name" value="PUTATIVE (AFU_ORTHOLOGUE AFUA_8G07350)-RELATED"/>
    <property type="match status" value="1"/>
</dbReference>
<keyword evidence="3" id="KW-1185">Reference proteome</keyword>
<name>A0A1M5VZJ2_9BACT</name>
<gene>
    <name evidence="2" type="ORF">SAMN04488109_5526</name>
</gene>
<dbReference type="RefSeq" id="WP_073141036.1">
    <property type="nucleotide sequence ID" value="NZ_FQWQ01000004.1"/>
</dbReference>
<dbReference type="InterPro" id="IPR011051">
    <property type="entry name" value="RmlC_Cupin_sf"/>
</dbReference>
<protein>
    <submittedName>
        <fullName evidence="2">Cupin domain-containing protein</fullName>
    </submittedName>
</protein>
<dbReference type="InterPro" id="IPR014710">
    <property type="entry name" value="RmlC-like_jellyroll"/>
</dbReference>
<dbReference type="SUPFAM" id="SSF51182">
    <property type="entry name" value="RmlC-like cupins"/>
    <property type="match status" value="1"/>
</dbReference>
<dbReference type="EMBL" id="FQWQ01000004">
    <property type="protein sequence ID" value="SHH80353.1"/>
    <property type="molecule type" value="Genomic_DNA"/>
</dbReference>
<evidence type="ECO:0000313" key="2">
    <source>
        <dbReference type="EMBL" id="SHH80353.1"/>
    </source>
</evidence>
<organism evidence="2 3">
    <name type="scientific">Chryseolinea serpens</name>
    <dbReference type="NCBI Taxonomy" id="947013"/>
    <lineage>
        <taxon>Bacteria</taxon>
        <taxon>Pseudomonadati</taxon>
        <taxon>Bacteroidota</taxon>
        <taxon>Cytophagia</taxon>
        <taxon>Cytophagales</taxon>
        <taxon>Fulvivirgaceae</taxon>
        <taxon>Chryseolinea</taxon>
    </lineage>
</organism>
<evidence type="ECO:0000259" key="1">
    <source>
        <dbReference type="Pfam" id="PF07883"/>
    </source>
</evidence>
<dbReference type="Pfam" id="PF07883">
    <property type="entry name" value="Cupin_2"/>
    <property type="match status" value="1"/>
</dbReference>
<dbReference type="Proteomes" id="UP000184212">
    <property type="component" value="Unassembled WGS sequence"/>
</dbReference>
<evidence type="ECO:0000313" key="3">
    <source>
        <dbReference type="Proteomes" id="UP000184212"/>
    </source>
</evidence>
<sequence>MAYKNKVIKNPYTGQSFKFIQTAKDTSGELLEMETTYRGHSKEPVAHYHPSQDEDFKVLQGEVTVRLDGALKTLRTGDTLHIPRGMVHAMWNRSDREAMVNWQVRPALDTENLFEVTTGLAMDGKTKSDGMPGILQVALTIKKYHHVFRMARPSYTVQKIVFTLLSPIAYLLGYRATYSKYID</sequence>
<dbReference type="InterPro" id="IPR053146">
    <property type="entry name" value="QDO-like"/>
</dbReference>
<feature type="domain" description="Cupin type-2" evidence="1">
    <location>
        <begin position="39"/>
        <end position="100"/>
    </location>
</feature>
<reference evidence="2 3" key="1">
    <citation type="submission" date="2016-11" db="EMBL/GenBank/DDBJ databases">
        <authorList>
            <person name="Jaros S."/>
            <person name="Januszkiewicz K."/>
            <person name="Wedrychowicz H."/>
        </authorList>
    </citation>
    <scope>NUCLEOTIDE SEQUENCE [LARGE SCALE GENOMIC DNA]</scope>
    <source>
        <strain evidence="2 3">DSM 24574</strain>
    </source>
</reference>
<proteinExistence type="predicted"/>